<dbReference type="GO" id="GO:0003841">
    <property type="term" value="F:1-acylglycerol-3-phosphate O-acyltransferase activity"/>
    <property type="evidence" value="ECO:0007669"/>
    <property type="project" value="UniProtKB-UniRule"/>
</dbReference>
<dbReference type="GO" id="GO:0006654">
    <property type="term" value="P:phosphatidic acid biosynthetic process"/>
    <property type="evidence" value="ECO:0007669"/>
    <property type="project" value="TreeGrafter"/>
</dbReference>
<evidence type="ECO:0000256" key="2">
    <source>
        <dbReference type="ARBA" id="ARBA00022679"/>
    </source>
</evidence>
<dbReference type="SMART" id="SM00563">
    <property type="entry name" value="PlsC"/>
    <property type="match status" value="1"/>
</dbReference>
<feature type="domain" description="Phospholipid/glycerol acyltransferase" evidence="5">
    <location>
        <begin position="34"/>
        <end position="146"/>
    </location>
</feature>
<evidence type="ECO:0000256" key="3">
    <source>
        <dbReference type="ARBA" id="ARBA00023315"/>
    </source>
</evidence>
<dbReference type="PANTHER" id="PTHR10434">
    <property type="entry name" value="1-ACYL-SN-GLYCEROL-3-PHOSPHATE ACYLTRANSFERASE"/>
    <property type="match status" value="1"/>
</dbReference>
<accession>A0A3N5AEL5</accession>
<dbReference type="NCBIfam" id="TIGR00530">
    <property type="entry name" value="AGP_acyltrn"/>
    <property type="match status" value="1"/>
</dbReference>
<gene>
    <name evidence="6" type="ORF">EDD75_2142</name>
</gene>
<comment type="similarity">
    <text evidence="1 4">Belongs to the 1-acyl-sn-glycerol-3-phosphate acyltransferase family.</text>
</comment>
<keyword evidence="3 4" id="KW-0012">Acyltransferase</keyword>
<keyword evidence="7" id="KW-1185">Reference proteome</keyword>
<comment type="catalytic activity">
    <reaction evidence="4">
        <text>a 1-acyl-sn-glycero-3-phosphate + an acyl-CoA = a 1,2-diacyl-sn-glycero-3-phosphate + CoA</text>
        <dbReference type="Rhea" id="RHEA:19709"/>
        <dbReference type="ChEBI" id="CHEBI:57287"/>
        <dbReference type="ChEBI" id="CHEBI:57970"/>
        <dbReference type="ChEBI" id="CHEBI:58342"/>
        <dbReference type="ChEBI" id="CHEBI:58608"/>
        <dbReference type="EC" id="2.3.1.51"/>
    </reaction>
</comment>
<keyword evidence="4" id="KW-0443">Lipid metabolism</keyword>
<dbReference type="SUPFAM" id="SSF69593">
    <property type="entry name" value="Glycerol-3-phosphate (1)-acyltransferase"/>
    <property type="match status" value="1"/>
</dbReference>
<reference evidence="6 7" key="1">
    <citation type="submission" date="2018-11" db="EMBL/GenBank/DDBJ databases">
        <title>Genomic Encyclopedia of Type Strains, Phase IV (KMG-IV): sequencing the most valuable type-strain genomes for metagenomic binning, comparative biology and taxonomic classification.</title>
        <authorList>
            <person name="Goeker M."/>
        </authorList>
    </citation>
    <scope>NUCLEOTIDE SEQUENCE [LARGE SCALE GENOMIC DNA]</scope>
    <source>
        <strain evidence="6 7">DSM 102936</strain>
    </source>
</reference>
<proteinExistence type="inferred from homology"/>
<comment type="domain">
    <text evidence="4">The HXXXXD motif is essential for acyltransferase activity and may constitute the binding site for the phosphate moiety of the glycerol-3-phosphate.</text>
</comment>
<name>A0A3N5AEL5_9THEO</name>
<keyword evidence="4" id="KW-1208">Phospholipid metabolism</keyword>
<dbReference type="OrthoDB" id="9803035at2"/>
<keyword evidence="2 4" id="KW-0808">Transferase</keyword>
<sequence length="195" mass="21459">MVYWFAWGLCKVLLLLLRRWKVEGAANLPREGAVIVIANHQSYWDPVVLGTALSRRVYFMAKEELFRVPLFGLLLRLLGAFPVRREVYDRRAFKMALDHLMRGHVVGIFPEGTRSHTGKLLPAQPGAAMLALRSGAPVVPVALIGTRGLCGRVRVRVGKPFFLASGGSKPSRAEITAGGEKMMAAIAALMEDGRH</sequence>
<evidence type="ECO:0000256" key="4">
    <source>
        <dbReference type="RuleBase" id="RU361267"/>
    </source>
</evidence>
<dbReference type="PANTHER" id="PTHR10434:SF11">
    <property type="entry name" value="1-ACYL-SN-GLYCEROL-3-PHOSPHATE ACYLTRANSFERASE"/>
    <property type="match status" value="1"/>
</dbReference>
<evidence type="ECO:0000256" key="1">
    <source>
        <dbReference type="ARBA" id="ARBA00008655"/>
    </source>
</evidence>
<dbReference type="Pfam" id="PF01553">
    <property type="entry name" value="Acyltransferase"/>
    <property type="match status" value="1"/>
</dbReference>
<comment type="caution">
    <text evidence="6">The sequence shown here is derived from an EMBL/GenBank/DDBJ whole genome shotgun (WGS) entry which is preliminary data.</text>
</comment>
<keyword evidence="4" id="KW-0444">Lipid biosynthesis</keyword>
<dbReference type="EMBL" id="RKRE01000003">
    <property type="protein sequence ID" value="RPF43023.1"/>
    <property type="molecule type" value="Genomic_DNA"/>
</dbReference>
<dbReference type="Proteomes" id="UP000282654">
    <property type="component" value="Unassembled WGS sequence"/>
</dbReference>
<organism evidence="6 7">
    <name type="scientific">Thermodesulfitimonas autotrophica</name>
    <dbReference type="NCBI Taxonomy" id="1894989"/>
    <lineage>
        <taxon>Bacteria</taxon>
        <taxon>Bacillati</taxon>
        <taxon>Bacillota</taxon>
        <taxon>Clostridia</taxon>
        <taxon>Thermoanaerobacterales</taxon>
        <taxon>Thermoanaerobacteraceae</taxon>
        <taxon>Thermodesulfitimonas</taxon>
    </lineage>
</organism>
<dbReference type="InterPro" id="IPR004552">
    <property type="entry name" value="AGP_acyltrans"/>
</dbReference>
<dbReference type="AlphaFoldDB" id="A0A3N5AEL5"/>
<evidence type="ECO:0000313" key="6">
    <source>
        <dbReference type="EMBL" id="RPF43023.1"/>
    </source>
</evidence>
<keyword evidence="4" id="KW-0594">Phospholipid biosynthesis</keyword>
<dbReference type="GO" id="GO:0016020">
    <property type="term" value="C:membrane"/>
    <property type="evidence" value="ECO:0007669"/>
    <property type="project" value="InterPro"/>
</dbReference>
<evidence type="ECO:0000259" key="5">
    <source>
        <dbReference type="SMART" id="SM00563"/>
    </source>
</evidence>
<dbReference type="CDD" id="cd07989">
    <property type="entry name" value="LPLAT_AGPAT-like"/>
    <property type="match status" value="1"/>
</dbReference>
<dbReference type="EC" id="2.3.1.51" evidence="4"/>
<evidence type="ECO:0000313" key="7">
    <source>
        <dbReference type="Proteomes" id="UP000282654"/>
    </source>
</evidence>
<protein>
    <recommendedName>
        <fullName evidence="4">1-acyl-sn-glycerol-3-phosphate acyltransferase</fullName>
        <ecNumber evidence="4">2.3.1.51</ecNumber>
    </recommendedName>
</protein>
<dbReference type="InterPro" id="IPR002123">
    <property type="entry name" value="Plipid/glycerol_acylTrfase"/>
</dbReference>
<dbReference type="RefSeq" id="WP_123931832.1">
    <property type="nucleotide sequence ID" value="NZ_RKRE01000003.1"/>
</dbReference>